<evidence type="ECO:0000256" key="6">
    <source>
        <dbReference type="ARBA" id="ARBA00022741"/>
    </source>
</evidence>
<keyword evidence="16" id="KW-1185">Reference proteome</keyword>
<comment type="catalytic activity">
    <reaction evidence="9">
        <text>L-threonyl-[protein] + ATP = O-phospho-L-threonyl-[protein] + ADP + H(+)</text>
        <dbReference type="Rhea" id="RHEA:46608"/>
        <dbReference type="Rhea" id="RHEA-COMP:11060"/>
        <dbReference type="Rhea" id="RHEA-COMP:11605"/>
        <dbReference type="ChEBI" id="CHEBI:15378"/>
        <dbReference type="ChEBI" id="CHEBI:30013"/>
        <dbReference type="ChEBI" id="CHEBI:30616"/>
        <dbReference type="ChEBI" id="CHEBI:61977"/>
        <dbReference type="ChEBI" id="CHEBI:456216"/>
        <dbReference type="EC" id="2.7.11.1"/>
    </reaction>
</comment>
<dbReference type="OrthoDB" id="4062651at2759"/>
<dbReference type="PROSITE" id="PS50297">
    <property type="entry name" value="ANK_REP_REGION"/>
    <property type="match status" value="1"/>
</dbReference>
<evidence type="ECO:0000256" key="13">
    <source>
        <dbReference type="SAM" id="MobiDB-lite"/>
    </source>
</evidence>
<dbReference type="InterPro" id="IPR051681">
    <property type="entry name" value="Ser/Thr_Kinases-Pseudokinases"/>
</dbReference>
<dbReference type="PIRSF" id="PIRSF000654">
    <property type="entry name" value="Integrin-linked_kinase"/>
    <property type="match status" value="1"/>
</dbReference>
<feature type="compositionally biased region" description="Polar residues" evidence="13">
    <location>
        <begin position="43"/>
        <end position="54"/>
    </location>
</feature>
<evidence type="ECO:0000256" key="3">
    <source>
        <dbReference type="ARBA" id="ARBA00022527"/>
    </source>
</evidence>
<dbReference type="InterPro" id="IPR008271">
    <property type="entry name" value="Ser/Thr_kinase_AS"/>
</dbReference>
<dbReference type="Pfam" id="PF12796">
    <property type="entry name" value="Ank_2"/>
    <property type="match status" value="1"/>
</dbReference>
<dbReference type="PANTHER" id="PTHR44329:SF140">
    <property type="entry name" value="INACTIVE PROTEIN TYROSINE KINASE PTKL"/>
    <property type="match status" value="1"/>
</dbReference>
<dbReference type="PROSITE" id="PS50088">
    <property type="entry name" value="ANK_REPEAT"/>
    <property type="match status" value="1"/>
</dbReference>
<keyword evidence="11" id="KW-0040">ANK repeat</keyword>
<evidence type="ECO:0000256" key="4">
    <source>
        <dbReference type="ARBA" id="ARBA00022679"/>
    </source>
</evidence>
<organism evidence="15 16">
    <name type="scientific">Klebsormidium nitens</name>
    <name type="common">Green alga</name>
    <name type="synonym">Ulothrix nitens</name>
    <dbReference type="NCBI Taxonomy" id="105231"/>
    <lineage>
        <taxon>Eukaryota</taxon>
        <taxon>Viridiplantae</taxon>
        <taxon>Streptophyta</taxon>
        <taxon>Klebsormidiophyceae</taxon>
        <taxon>Klebsormidiales</taxon>
        <taxon>Klebsormidiaceae</taxon>
        <taxon>Klebsormidium</taxon>
    </lineage>
</organism>
<proteinExistence type="inferred from homology"/>
<feature type="region of interest" description="Disordered" evidence="13">
    <location>
        <begin position="490"/>
        <end position="510"/>
    </location>
</feature>
<dbReference type="EC" id="2.7.11.1" evidence="2"/>
<evidence type="ECO:0000256" key="8">
    <source>
        <dbReference type="ARBA" id="ARBA00022840"/>
    </source>
</evidence>
<dbReference type="Pfam" id="PF07714">
    <property type="entry name" value="PK_Tyr_Ser-Thr"/>
    <property type="match status" value="1"/>
</dbReference>
<evidence type="ECO:0000259" key="14">
    <source>
        <dbReference type="PROSITE" id="PS50011"/>
    </source>
</evidence>
<dbReference type="Gene3D" id="1.10.510.10">
    <property type="entry name" value="Transferase(Phosphotransferase) domain 1"/>
    <property type="match status" value="1"/>
</dbReference>
<name>A0A1Y1INX4_KLENI</name>
<dbReference type="PROSITE" id="PS00107">
    <property type="entry name" value="PROTEIN_KINASE_ATP"/>
    <property type="match status" value="1"/>
</dbReference>
<accession>A0A1Y1INX4</accession>
<keyword evidence="8 12" id="KW-0067">ATP-binding</keyword>
<dbReference type="PROSITE" id="PS50011">
    <property type="entry name" value="PROTEIN_KINASE_DOM"/>
    <property type="match status" value="1"/>
</dbReference>
<dbReference type="SMART" id="SM00248">
    <property type="entry name" value="ANK"/>
    <property type="match status" value="3"/>
</dbReference>
<feature type="repeat" description="ANK" evidence="11">
    <location>
        <begin position="105"/>
        <end position="137"/>
    </location>
</feature>
<dbReference type="GO" id="GO:0005737">
    <property type="term" value="C:cytoplasm"/>
    <property type="evidence" value="ECO:0007669"/>
    <property type="project" value="UniProtKB-ARBA"/>
</dbReference>
<dbReference type="AlphaFoldDB" id="A0A1Y1INX4"/>
<evidence type="ECO:0000256" key="1">
    <source>
        <dbReference type="ARBA" id="ARBA00005843"/>
    </source>
</evidence>
<dbReference type="PROSITE" id="PS00108">
    <property type="entry name" value="PROTEIN_KINASE_ST"/>
    <property type="match status" value="1"/>
</dbReference>
<sequence>MEAPGPVPQERWPGVIDLNQAAPQDDLPSVSGTAHENELRGRSSPSANGASGQSDGAVGRSRRQSGSPLEIDAISRMLYFASQGSVEDIQAMLDDGADVNSHDYDGRSALHLAASEGKLGAVQLLLERGARVNPLDRWGGTPLSDALHFGFQPVADLLRSRGGHVINERLSDGKRFLTNPPQRAYSSDIGPEWELDPAEVDWRKSFLIGKGAFGEIRLASWRGTRVAVKSLLPSLSHDEQVELEFFDELRMLCKLRHPNIVQSLGVVTHQRPLMLLFEYLPKGDLADLLSRKGALPAATAIRYALDIARGMNYLHLQRPNPVLHRDLKPRNLLLDESGHLKVADFGLSKLLTTDAMHEQYKMTGETGTYRYMAPEVFRHETYDKSVDVFSFAVILQEMFEGGPAWRFTAPEEVARQVALRHLRPPFKASTYPLGVKELIQACWASDARLRPTFSVIIERLEEIEEYMAAAEKALRDGYPLSQLWGLPGMLHHQQQPHQPPPQPQPGVGHV</sequence>
<keyword evidence="3" id="KW-0723">Serine/threonine-protein kinase</keyword>
<dbReference type="InterPro" id="IPR011009">
    <property type="entry name" value="Kinase-like_dom_sf"/>
</dbReference>
<keyword evidence="5" id="KW-0677">Repeat</keyword>
<dbReference type="Proteomes" id="UP000054558">
    <property type="component" value="Unassembled WGS sequence"/>
</dbReference>
<dbReference type="InterPro" id="IPR036770">
    <property type="entry name" value="Ankyrin_rpt-contain_sf"/>
</dbReference>
<evidence type="ECO:0000256" key="10">
    <source>
        <dbReference type="ARBA" id="ARBA00048679"/>
    </source>
</evidence>
<gene>
    <name evidence="15" type="ORF">KFL_005660020</name>
</gene>
<dbReference type="GO" id="GO:0004674">
    <property type="term" value="F:protein serine/threonine kinase activity"/>
    <property type="evidence" value="ECO:0000318"/>
    <property type="project" value="GO_Central"/>
</dbReference>
<evidence type="ECO:0000313" key="16">
    <source>
        <dbReference type="Proteomes" id="UP000054558"/>
    </source>
</evidence>
<dbReference type="SUPFAM" id="SSF48403">
    <property type="entry name" value="Ankyrin repeat"/>
    <property type="match status" value="1"/>
</dbReference>
<dbReference type="SMART" id="SM00220">
    <property type="entry name" value="S_TKc"/>
    <property type="match status" value="1"/>
</dbReference>
<evidence type="ECO:0000256" key="7">
    <source>
        <dbReference type="ARBA" id="ARBA00022777"/>
    </source>
</evidence>
<dbReference type="FunFam" id="3.30.200.20:FF:000180">
    <property type="entry name" value="serine/threonine-protein kinase STY46-like"/>
    <property type="match status" value="1"/>
</dbReference>
<keyword evidence="6 12" id="KW-0547">Nucleotide-binding</keyword>
<dbReference type="GO" id="GO:0005524">
    <property type="term" value="F:ATP binding"/>
    <property type="evidence" value="ECO:0007669"/>
    <property type="project" value="UniProtKB-UniRule"/>
</dbReference>
<dbReference type="SUPFAM" id="SSF56112">
    <property type="entry name" value="Protein kinase-like (PK-like)"/>
    <property type="match status" value="1"/>
</dbReference>
<dbReference type="EMBL" id="DF237515">
    <property type="protein sequence ID" value="GAQ89818.1"/>
    <property type="molecule type" value="Genomic_DNA"/>
</dbReference>
<dbReference type="InterPro" id="IPR000719">
    <property type="entry name" value="Prot_kinase_dom"/>
</dbReference>
<evidence type="ECO:0000256" key="11">
    <source>
        <dbReference type="PROSITE-ProRule" id="PRU00023"/>
    </source>
</evidence>
<comment type="similarity">
    <text evidence="1">Belongs to the protein kinase superfamily. TKL Ser/Thr protein kinase family.</text>
</comment>
<evidence type="ECO:0000256" key="5">
    <source>
        <dbReference type="ARBA" id="ARBA00022737"/>
    </source>
</evidence>
<dbReference type="FunFam" id="1.10.510.10:FF:000355">
    <property type="entry name" value="Integrin-linked protein kinase family"/>
    <property type="match status" value="1"/>
</dbReference>
<dbReference type="OMA" id="HEAICKI"/>
<feature type="domain" description="Protein kinase" evidence="14">
    <location>
        <begin position="202"/>
        <end position="467"/>
    </location>
</feature>
<evidence type="ECO:0000313" key="15">
    <source>
        <dbReference type="EMBL" id="GAQ89818.1"/>
    </source>
</evidence>
<evidence type="ECO:0000256" key="12">
    <source>
        <dbReference type="PROSITE-ProRule" id="PRU10141"/>
    </source>
</evidence>
<dbReference type="InterPro" id="IPR001245">
    <property type="entry name" value="Ser-Thr/Tyr_kinase_cat_dom"/>
</dbReference>
<evidence type="ECO:0000256" key="9">
    <source>
        <dbReference type="ARBA" id="ARBA00047899"/>
    </source>
</evidence>
<dbReference type="InterPro" id="IPR002110">
    <property type="entry name" value="Ankyrin_rpt"/>
</dbReference>
<dbReference type="InterPro" id="IPR017441">
    <property type="entry name" value="Protein_kinase_ATP_BS"/>
</dbReference>
<dbReference type="PANTHER" id="PTHR44329">
    <property type="entry name" value="SERINE/THREONINE-PROTEIN KINASE TNNI3K-RELATED"/>
    <property type="match status" value="1"/>
</dbReference>
<comment type="catalytic activity">
    <reaction evidence="10">
        <text>L-seryl-[protein] + ATP = O-phospho-L-seryl-[protein] + ADP + H(+)</text>
        <dbReference type="Rhea" id="RHEA:17989"/>
        <dbReference type="Rhea" id="RHEA-COMP:9863"/>
        <dbReference type="Rhea" id="RHEA-COMP:11604"/>
        <dbReference type="ChEBI" id="CHEBI:15378"/>
        <dbReference type="ChEBI" id="CHEBI:29999"/>
        <dbReference type="ChEBI" id="CHEBI:30616"/>
        <dbReference type="ChEBI" id="CHEBI:83421"/>
        <dbReference type="ChEBI" id="CHEBI:456216"/>
        <dbReference type="EC" id="2.7.11.1"/>
    </reaction>
</comment>
<keyword evidence="4" id="KW-0808">Transferase</keyword>
<dbReference type="Gene3D" id="1.25.40.20">
    <property type="entry name" value="Ankyrin repeat-containing domain"/>
    <property type="match status" value="1"/>
</dbReference>
<protein>
    <recommendedName>
        <fullName evidence="2">non-specific serine/threonine protein kinase</fullName>
        <ecNumber evidence="2">2.7.11.1</ecNumber>
    </recommendedName>
</protein>
<feature type="binding site" evidence="12">
    <location>
        <position position="229"/>
    </location>
    <ligand>
        <name>ATP</name>
        <dbReference type="ChEBI" id="CHEBI:30616"/>
    </ligand>
</feature>
<evidence type="ECO:0000256" key="2">
    <source>
        <dbReference type="ARBA" id="ARBA00012513"/>
    </source>
</evidence>
<keyword evidence="7 15" id="KW-0418">Kinase</keyword>
<feature type="region of interest" description="Disordered" evidence="13">
    <location>
        <begin position="1"/>
        <end position="66"/>
    </location>
</feature>
<dbReference type="CDD" id="cd13999">
    <property type="entry name" value="STKc_MAP3K-like"/>
    <property type="match status" value="1"/>
</dbReference>
<dbReference type="GO" id="GO:0007165">
    <property type="term" value="P:signal transduction"/>
    <property type="evidence" value="ECO:0000318"/>
    <property type="project" value="GO_Central"/>
</dbReference>
<dbReference type="STRING" id="105231.A0A1Y1INX4"/>
<reference evidence="15 16" key="1">
    <citation type="journal article" date="2014" name="Nat. Commun.">
        <title>Klebsormidium flaccidum genome reveals primary factors for plant terrestrial adaptation.</title>
        <authorList>
            <person name="Hori K."/>
            <person name="Maruyama F."/>
            <person name="Fujisawa T."/>
            <person name="Togashi T."/>
            <person name="Yamamoto N."/>
            <person name="Seo M."/>
            <person name="Sato S."/>
            <person name="Yamada T."/>
            <person name="Mori H."/>
            <person name="Tajima N."/>
            <person name="Moriyama T."/>
            <person name="Ikeuchi M."/>
            <person name="Watanabe M."/>
            <person name="Wada H."/>
            <person name="Kobayashi K."/>
            <person name="Saito M."/>
            <person name="Masuda T."/>
            <person name="Sasaki-Sekimoto Y."/>
            <person name="Mashiguchi K."/>
            <person name="Awai K."/>
            <person name="Shimojima M."/>
            <person name="Masuda S."/>
            <person name="Iwai M."/>
            <person name="Nobusawa T."/>
            <person name="Narise T."/>
            <person name="Kondo S."/>
            <person name="Saito H."/>
            <person name="Sato R."/>
            <person name="Murakawa M."/>
            <person name="Ihara Y."/>
            <person name="Oshima-Yamada Y."/>
            <person name="Ohtaka K."/>
            <person name="Satoh M."/>
            <person name="Sonobe K."/>
            <person name="Ishii M."/>
            <person name="Ohtani R."/>
            <person name="Kanamori-Sato M."/>
            <person name="Honoki R."/>
            <person name="Miyazaki D."/>
            <person name="Mochizuki H."/>
            <person name="Umetsu J."/>
            <person name="Higashi K."/>
            <person name="Shibata D."/>
            <person name="Kamiya Y."/>
            <person name="Sato N."/>
            <person name="Nakamura Y."/>
            <person name="Tabata S."/>
            <person name="Ida S."/>
            <person name="Kurokawa K."/>
            <person name="Ohta H."/>
        </authorList>
    </citation>
    <scope>NUCLEOTIDE SEQUENCE [LARGE SCALE GENOMIC DNA]</scope>
    <source>
        <strain evidence="15 16">NIES-2285</strain>
    </source>
</reference>